<dbReference type="InterPro" id="IPR039424">
    <property type="entry name" value="SBP_5"/>
</dbReference>
<dbReference type="Gene3D" id="3.40.190.10">
    <property type="entry name" value="Periplasmic binding protein-like II"/>
    <property type="match status" value="1"/>
</dbReference>
<keyword evidence="7" id="KW-1185">Reference proteome</keyword>
<proteinExistence type="inferred from homology"/>
<dbReference type="Gene3D" id="3.10.105.10">
    <property type="entry name" value="Dipeptide-binding Protein, Domain 3"/>
    <property type="match status" value="1"/>
</dbReference>
<dbReference type="CDD" id="cd08493">
    <property type="entry name" value="PBP2_DppA_like"/>
    <property type="match status" value="1"/>
</dbReference>
<evidence type="ECO:0000256" key="2">
    <source>
        <dbReference type="ARBA" id="ARBA00022448"/>
    </source>
</evidence>
<dbReference type="GO" id="GO:0042597">
    <property type="term" value="C:periplasmic space"/>
    <property type="evidence" value="ECO:0007669"/>
    <property type="project" value="UniProtKB-ARBA"/>
</dbReference>
<evidence type="ECO:0000256" key="4">
    <source>
        <dbReference type="SAM" id="SignalP"/>
    </source>
</evidence>
<dbReference type="PROSITE" id="PS51257">
    <property type="entry name" value="PROKAR_LIPOPROTEIN"/>
    <property type="match status" value="1"/>
</dbReference>
<dbReference type="EMBL" id="FOZX01000012">
    <property type="protein sequence ID" value="SFT03302.1"/>
    <property type="molecule type" value="Genomic_DNA"/>
</dbReference>
<dbReference type="InterPro" id="IPR030678">
    <property type="entry name" value="Peptide/Ni-bd"/>
</dbReference>
<dbReference type="GO" id="GO:0043190">
    <property type="term" value="C:ATP-binding cassette (ABC) transporter complex"/>
    <property type="evidence" value="ECO:0007669"/>
    <property type="project" value="InterPro"/>
</dbReference>
<name>A0A1I6UPA3_9PSEU</name>
<sequence>MSRAPSTRRGGTRGLRRILAVGIALTAAASLAGCAQSERGAGGGEGGTLTFGAAGAPDLFDPFYASDGETFRVTRQMMEGLVNFKPGSVEVEPALAESWEHSPDGKTWTFKLRSGVKFHDGTDFNSDAVCKNFQRWYTQTGAGQNNALSYYWIENFGGFADGKAPSLFQNCENPDPTTAVVHLTRATSKFPDLLGLPSFSMQSPTAMEQYKANDVKAQGDSFVYPEYAKAHPTGTGPFKFDSYDQSNGTIKMVRNDQYWGDKAKVQELIFRIIPDETVRKQELESGSIDAYDFPNAADLKALRDAGNNVEVRDPFNIMYLGITQKNNPALQNLKVRQALAYAVDRETLVKANMPEGASVATQFYPDNVDGYAPDVQQYPHDPAKAKQLLAEAGASNLTLNFYWPTEVTRPYMPDPQGIYNALAEDLREAGITVNPVSKPWNGGYIDDIDNAKADIFLLGWTGDYNTPDNFIGTFFGTPTNRFYTAASPWGEQLAEQLRAADSEPDEAKRTAMYQDINRKLLSEYLPAVPLSHSPPAIVTSPRVQGLVPSPLTAEEFASVSVSDQ</sequence>
<feature type="domain" description="Solute-binding protein family 5" evidence="5">
    <location>
        <begin position="90"/>
        <end position="478"/>
    </location>
</feature>
<accession>A0A1I6UPA3</accession>
<dbReference type="PANTHER" id="PTHR30290:SF9">
    <property type="entry name" value="OLIGOPEPTIDE-BINDING PROTEIN APPA"/>
    <property type="match status" value="1"/>
</dbReference>
<dbReference type="Gene3D" id="3.90.76.10">
    <property type="entry name" value="Dipeptide-binding Protein, Domain 1"/>
    <property type="match status" value="1"/>
</dbReference>
<dbReference type="InterPro" id="IPR000914">
    <property type="entry name" value="SBP_5_dom"/>
</dbReference>
<dbReference type="OrthoDB" id="9796817at2"/>
<dbReference type="PANTHER" id="PTHR30290">
    <property type="entry name" value="PERIPLASMIC BINDING COMPONENT OF ABC TRANSPORTER"/>
    <property type="match status" value="1"/>
</dbReference>
<organism evidence="6 7">
    <name type="scientific">Saccharopolyspora flava</name>
    <dbReference type="NCBI Taxonomy" id="95161"/>
    <lineage>
        <taxon>Bacteria</taxon>
        <taxon>Bacillati</taxon>
        <taxon>Actinomycetota</taxon>
        <taxon>Actinomycetes</taxon>
        <taxon>Pseudonocardiales</taxon>
        <taxon>Pseudonocardiaceae</taxon>
        <taxon>Saccharopolyspora</taxon>
    </lineage>
</organism>
<dbReference type="STRING" id="95161.SAMN05660874_05122"/>
<dbReference type="Pfam" id="PF00496">
    <property type="entry name" value="SBP_bac_5"/>
    <property type="match status" value="1"/>
</dbReference>
<keyword evidence="3 4" id="KW-0732">Signal</keyword>
<evidence type="ECO:0000256" key="1">
    <source>
        <dbReference type="ARBA" id="ARBA00005695"/>
    </source>
</evidence>
<evidence type="ECO:0000256" key="3">
    <source>
        <dbReference type="ARBA" id="ARBA00022729"/>
    </source>
</evidence>
<dbReference type="PIRSF" id="PIRSF002741">
    <property type="entry name" value="MppA"/>
    <property type="match status" value="1"/>
</dbReference>
<reference evidence="7" key="1">
    <citation type="submission" date="2016-10" db="EMBL/GenBank/DDBJ databases">
        <authorList>
            <person name="Varghese N."/>
            <person name="Submissions S."/>
        </authorList>
    </citation>
    <scope>NUCLEOTIDE SEQUENCE [LARGE SCALE GENOMIC DNA]</scope>
    <source>
        <strain evidence="7">DSM 44771</strain>
    </source>
</reference>
<feature type="chain" id="PRO_5039705128" evidence="4">
    <location>
        <begin position="33"/>
        <end position="564"/>
    </location>
</feature>
<dbReference type="Proteomes" id="UP000198852">
    <property type="component" value="Unassembled WGS sequence"/>
</dbReference>
<gene>
    <name evidence="6" type="ORF">SAMN05660874_05122</name>
</gene>
<dbReference type="GO" id="GO:1904680">
    <property type="term" value="F:peptide transmembrane transporter activity"/>
    <property type="evidence" value="ECO:0007669"/>
    <property type="project" value="TreeGrafter"/>
</dbReference>
<evidence type="ECO:0000259" key="5">
    <source>
        <dbReference type="Pfam" id="PF00496"/>
    </source>
</evidence>
<dbReference type="GO" id="GO:0015833">
    <property type="term" value="P:peptide transport"/>
    <property type="evidence" value="ECO:0007669"/>
    <property type="project" value="TreeGrafter"/>
</dbReference>
<feature type="signal peptide" evidence="4">
    <location>
        <begin position="1"/>
        <end position="32"/>
    </location>
</feature>
<evidence type="ECO:0000313" key="7">
    <source>
        <dbReference type="Proteomes" id="UP000198852"/>
    </source>
</evidence>
<comment type="similarity">
    <text evidence="1">Belongs to the bacterial solute-binding protein 5 family.</text>
</comment>
<evidence type="ECO:0000313" key="6">
    <source>
        <dbReference type="EMBL" id="SFT03302.1"/>
    </source>
</evidence>
<dbReference type="RefSeq" id="WP_093422965.1">
    <property type="nucleotide sequence ID" value="NZ_FOZX01000012.1"/>
</dbReference>
<dbReference type="AlphaFoldDB" id="A0A1I6UPA3"/>
<dbReference type="SUPFAM" id="SSF53850">
    <property type="entry name" value="Periplasmic binding protein-like II"/>
    <property type="match status" value="1"/>
</dbReference>
<keyword evidence="2" id="KW-0813">Transport</keyword>
<protein>
    <submittedName>
        <fullName evidence="6">Peptide/nickel transport system substrate-binding protein</fullName>
    </submittedName>
</protein>